<name>A0ABU1SGI4_9MICO</name>
<protein>
    <recommendedName>
        <fullName evidence="3">Phage tail protein</fullName>
    </recommendedName>
</protein>
<sequence length="245" mass="26277">MRVTIQGRALSDGRGFRLSRRDEWWLADEGLDGWYEPPTPRAESEPVPDGHGGYWPGRFLLSARTLTIRGLHASGTSSLARVEADDWLASLDGELSITVEDEHGVREVTGFMSAAPSIYQADSRTVAFTLFITAPDPIKYGAVAAFGSDYVDNAGRTAVLPWRITATGPVSHLLVTLGGHRIRWVGTTSGLTIDTRTGTATTSTGADVTTGLVEDDIPLLAPGLTPMAISSDASSVRVEVRPGWR</sequence>
<keyword evidence="2" id="KW-1185">Reference proteome</keyword>
<dbReference type="EMBL" id="JAVDUM010000017">
    <property type="protein sequence ID" value="MDR6868722.1"/>
    <property type="molecule type" value="Genomic_DNA"/>
</dbReference>
<proteinExistence type="predicted"/>
<organism evidence="1 2">
    <name type="scientific">Microbacterium resistens</name>
    <dbReference type="NCBI Taxonomy" id="156977"/>
    <lineage>
        <taxon>Bacteria</taxon>
        <taxon>Bacillati</taxon>
        <taxon>Actinomycetota</taxon>
        <taxon>Actinomycetes</taxon>
        <taxon>Micrococcales</taxon>
        <taxon>Microbacteriaceae</taxon>
        <taxon>Microbacterium</taxon>
    </lineage>
</organism>
<reference evidence="1 2" key="1">
    <citation type="submission" date="2023-07" db="EMBL/GenBank/DDBJ databases">
        <title>Sorghum-associated microbial communities from plants grown in Nebraska, USA.</title>
        <authorList>
            <person name="Schachtman D."/>
        </authorList>
    </citation>
    <scope>NUCLEOTIDE SEQUENCE [LARGE SCALE GENOMIC DNA]</scope>
    <source>
        <strain evidence="1 2">2980</strain>
    </source>
</reference>
<evidence type="ECO:0008006" key="3">
    <source>
        <dbReference type="Google" id="ProtNLM"/>
    </source>
</evidence>
<evidence type="ECO:0000313" key="1">
    <source>
        <dbReference type="EMBL" id="MDR6868722.1"/>
    </source>
</evidence>
<dbReference type="Proteomes" id="UP001259347">
    <property type="component" value="Unassembled WGS sequence"/>
</dbReference>
<evidence type="ECO:0000313" key="2">
    <source>
        <dbReference type="Proteomes" id="UP001259347"/>
    </source>
</evidence>
<gene>
    <name evidence="1" type="ORF">J2Y69_003346</name>
</gene>
<dbReference type="RefSeq" id="WP_310022827.1">
    <property type="nucleotide sequence ID" value="NZ_JAVDUM010000017.1"/>
</dbReference>
<accession>A0ABU1SGI4</accession>
<comment type="caution">
    <text evidence="1">The sequence shown here is derived from an EMBL/GenBank/DDBJ whole genome shotgun (WGS) entry which is preliminary data.</text>
</comment>